<comment type="caution">
    <text evidence="2">The sequence shown here is derived from an EMBL/GenBank/DDBJ whole genome shotgun (WGS) entry which is preliminary data.</text>
</comment>
<gene>
    <name evidence="2" type="ORF">IWZ03DRAFT_355106</name>
</gene>
<dbReference type="Pfam" id="PF11327">
    <property type="entry name" value="Egh16-like"/>
    <property type="match status" value="1"/>
</dbReference>
<accession>A0ABR1KC33</accession>
<keyword evidence="3" id="KW-1185">Reference proteome</keyword>
<reference evidence="2 3" key="1">
    <citation type="submission" date="2024-04" db="EMBL/GenBank/DDBJ databases">
        <title>Phyllosticta paracitricarpa is synonymous to the EU quarantine fungus P. citricarpa based on phylogenomic analyses.</title>
        <authorList>
            <consortium name="Lawrence Berkeley National Laboratory"/>
            <person name="Van Ingen-Buijs V.A."/>
            <person name="Van Westerhoven A.C."/>
            <person name="Haridas S."/>
            <person name="Skiadas P."/>
            <person name="Martin F."/>
            <person name="Groenewald J.Z."/>
            <person name="Crous P.W."/>
            <person name="Seidl M.F."/>
        </authorList>
    </citation>
    <scope>NUCLEOTIDE SEQUENCE [LARGE SCALE GENOMIC DNA]</scope>
    <source>
        <strain evidence="2 3">CBS 123371</strain>
    </source>
</reference>
<dbReference type="Proteomes" id="UP001363622">
    <property type="component" value="Unassembled WGS sequence"/>
</dbReference>
<protein>
    <recommendedName>
        <fullName evidence="4">Cell surface protein</fullName>
    </recommendedName>
</protein>
<dbReference type="PANTHER" id="PTHR34618:SF1">
    <property type="entry name" value="SECRETED PROTEIN"/>
    <property type="match status" value="1"/>
</dbReference>
<proteinExistence type="predicted"/>
<dbReference type="EMBL" id="JBBPHU010000016">
    <property type="protein sequence ID" value="KAK7509790.1"/>
    <property type="molecule type" value="Genomic_DNA"/>
</dbReference>
<organism evidence="2 3">
    <name type="scientific">Phyllosticta citriasiana</name>
    <dbReference type="NCBI Taxonomy" id="595635"/>
    <lineage>
        <taxon>Eukaryota</taxon>
        <taxon>Fungi</taxon>
        <taxon>Dikarya</taxon>
        <taxon>Ascomycota</taxon>
        <taxon>Pezizomycotina</taxon>
        <taxon>Dothideomycetes</taxon>
        <taxon>Dothideomycetes incertae sedis</taxon>
        <taxon>Botryosphaeriales</taxon>
        <taxon>Phyllostictaceae</taxon>
        <taxon>Phyllosticta</taxon>
    </lineage>
</organism>
<evidence type="ECO:0000313" key="2">
    <source>
        <dbReference type="EMBL" id="KAK7509790.1"/>
    </source>
</evidence>
<evidence type="ECO:0008006" key="4">
    <source>
        <dbReference type="Google" id="ProtNLM"/>
    </source>
</evidence>
<dbReference type="InterPro" id="IPR021476">
    <property type="entry name" value="Egh16-like"/>
</dbReference>
<dbReference type="PANTHER" id="PTHR34618">
    <property type="entry name" value="SURFACE PROTEIN MAS1, PUTATIVE-RELATED"/>
    <property type="match status" value="1"/>
</dbReference>
<keyword evidence="1" id="KW-0732">Signal</keyword>
<feature type="chain" id="PRO_5045640362" description="Cell surface protein" evidence="1">
    <location>
        <begin position="18"/>
        <end position="287"/>
    </location>
</feature>
<sequence>MHYSTVVVAALAASVSAHGLVTKITGANGVEMPGLGVMDGTPRDCASPACGSEGDTSIIRDREIKSGSKASALGRTNKGGKVDAAKDIEMFMNGPGGAAAKPANKKRGLLDGILGGGGNGGGADAKGAKTPKGTAETGVKAAAGKGAASGMPTCSDTGEVTLTYHQVNQDGAGPLKAEVDPTSGGTDNAAFKEAKVTQDVPGIGIGGLSGASVMDFPVKVQMPEGMQCQGKVGGAENVCIVRVRNSAAAGPFGGSAAFIQPAAAKKRAIEYNLRKRHMARGTLAKEQ</sequence>
<name>A0ABR1KC33_9PEZI</name>
<evidence type="ECO:0000313" key="3">
    <source>
        <dbReference type="Proteomes" id="UP001363622"/>
    </source>
</evidence>
<feature type="signal peptide" evidence="1">
    <location>
        <begin position="1"/>
        <end position="17"/>
    </location>
</feature>
<evidence type="ECO:0000256" key="1">
    <source>
        <dbReference type="SAM" id="SignalP"/>
    </source>
</evidence>